<evidence type="ECO:0000313" key="9">
    <source>
        <dbReference type="Proteomes" id="UP001367508"/>
    </source>
</evidence>
<dbReference type="Proteomes" id="UP001367508">
    <property type="component" value="Unassembled WGS sequence"/>
</dbReference>
<dbReference type="EMBL" id="JAYMYQ010000001">
    <property type="protein sequence ID" value="KAK7362194.1"/>
    <property type="molecule type" value="Genomic_DNA"/>
</dbReference>
<dbReference type="GO" id="GO:0005794">
    <property type="term" value="C:Golgi apparatus"/>
    <property type="evidence" value="ECO:0007669"/>
    <property type="project" value="UniProtKB-SubCell"/>
</dbReference>
<evidence type="ECO:0000256" key="3">
    <source>
        <dbReference type="ARBA" id="ARBA00006218"/>
    </source>
</evidence>
<accession>A0AAN9R8Y0</accession>
<evidence type="ECO:0000256" key="1">
    <source>
        <dbReference type="ARBA" id="ARBA00004222"/>
    </source>
</evidence>
<dbReference type="GO" id="GO:0048193">
    <property type="term" value="P:Golgi vesicle transport"/>
    <property type="evidence" value="ECO:0007669"/>
    <property type="project" value="InterPro"/>
</dbReference>
<dbReference type="Gene3D" id="3.30.1380.20">
    <property type="entry name" value="Trafficking protein particle complex subunit 3"/>
    <property type="match status" value="1"/>
</dbReference>
<comment type="caution">
    <text evidence="8">The sequence shown here is derived from an EMBL/GenBank/DDBJ whole genome shotgun (WGS) entry which is preliminary data.</text>
</comment>
<dbReference type="SUPFAM" id="SSF111126">
    <property type="entry name" value="Ligand-binding domain in the NO signalling and Golgi transport"/>
    <property type="match status" value="1"/>
</dbReference>
<evidence type="ECO:0000256" key="2">
    <source>
        <dbReference type="ARBA" id="ARBA00004240"/>
    </source>
</evidence>
<dbReference type="PANTHER" id="PTHR13048">
    <property type="entry name" value="TRAFFICKING PROTEIN PARTICLE COMPLEX SUBUNIT 3"/>
    <property type="match status" value="1"/>
</dbReference>
<evidence type="ECO:0000256" key="4">
    <source>
        <dbReference type="ARBA" id="ARBA00022448"/>
    </source>
</evidence>
<dbReference type="AlphaFoldDB" id="A0AAN9R8Y0"/>
<protein>
    <submittedName>
        <fullName evidence="8">Uncharacterized protein</fullName>
    </submittedName>
</protein>
<gene>
    <name evidence="8" type="ORF">VNO77_04300</name>
</gene>
<dbReference type="GO" id="GO:0030008">
    <property type="term" value="C:TRAPP complex"/>
    <property type="evidence" value="ECO:0007669"/>
    <property type="project" value="InterPro"/>
</dbReference>
<keyword evidence="9" id="KW-1185">Reference proteome</keyword>
<reference evidence="8 9" key="1">
    <citation type="submission" date="2024-01" db="EMBL/GenBank/DDBJ databases">
        <title>The genomes of 5 underutilized Papilionoideae crops provide insights into root nodulation and disease resistanc.</title>
        <authorList>
            <person name="Jiang F."/>
        </authorList>
    </citation>
    <scope>NUCLEOTIDE SEQUENCE [LARGE SCALE GENOMIC DNA]</scope>
    <source>
        <strain evidence="8">LVBAO_FW01</strain>
        <tissue evidence="8">Leaves</tissue>
    </source>
</reference>
<comment type="subcellular location">
    <subcellularLocation>
        <location evidence="2">Endoplasmic reticulum</location>
    </subcellularLocation>
    <subcellularLocation>
        <location evidence="1">Golgi apparatus</location>
        <location evidence="1">cis-Golgi network</location>
    </subcellularLocation>
</comment>
<dbReference type="InterPro" id="IPR007194">
    <property type="entry name" value="TRAPP_component"/>
</dbReference>
<keyword evidence="4" id="KW-0813">Transport</keyword>
<proteinExistence type="inferred from homology"/>
<dbReference type="InterPro" id="IPR016721">
    <property type="entry name" value="Bet3"/>
</dbReference>
<comment type="similarity">
    <text evidence="3">Belongs to the TRAPP small subunits family. BET3 subfamily.</text>
</comment>
<keyword evidence="7" id="KW-0333">Golgi apparatus</keyword>
<evidence type="ECO:0000256" key="6">
    <source>
        <dbReference type="ARBA" id="ARBA00022892"/>
    </source>
</evidence>
<dbReference type="GO" id="GO:0005783">
    <property type="term" value="C:endoplasmic reticulum"/>
    <property type="evidence" value="ECO:0007669"/>
    <property type="project" value="UniProtKB-SubCell"/>
</dbReference>
<evidence type="ECO:0000256" key="5">
    <source>
        <dbReference type="ARBA" id="ARBA00022824"/>
    </source>
</evidence>
<name>A0AAN9R8Y0_CANGL</name>
<dbReference type="Pfam" id="PF04051">
    <property type="entry name" value="TRAPP"/>
    <property type="match status" value="1"/>
</dbReference>
<organism evidence="8 9">
    <name type="scientific">Canavalia gladiata</name>
    <name type="common">Sword bean</name>
    <name type="synonym">Dolichos gladiatus</name>
    <dbReference type="NCBI Taxonomy" id="3824"/>
    <lineage>
        <taxon>Eukaryota</taxon>
        <taxon>Viridiplantae</taxon>
        <taxon>Streptophyta</taxon>
        <taxon>Embryophyta</taxon>
        <taxon>Tracheophyta</taxon>
        <taxon>Spermatophyta</taxon>
        <taxon>Magnoliopsida</taxon>
        <taxon>eudicotyledons</taxon>
        <taxon>Gunneridae</taxon>
        <taxon>Pentapetalae</taxon>
        <taxon>rosids</taxon>
        <taxon>fabids</taxon>
        <taxon>Fabales</taxon>
        <taxon>Fabaceae</taxon>
        <taxon>Papilionoideae</taxon>
        <taxon>50 kb inversion clade</taxon>
        <taxon>NPAAA clade</taxon>
        <taxon>indigoferoid/millettioid clade</taxon>
        <taxon>Phaseoleae</taxon>
        <taxon>Canavalia</taxon>
    </lineage>
</organism>
<keyword evidence="5" id="KW-0256">Endoplasmic reticulum</keyword>
<sequence>MFPFEKAPVLDTWSTVGLAGPHMLETIVEENTHGKKISPFRSQPLLFSGDVEAFHVLRFTSSLRPVWGTFWVWDVKMDKDYDEVDEVNKQLDQMGYNIGIHLIDEFLAKSYVSRYVDFKETADVIAKVVQIVSLIALAFGG</sequence>
<evidence type="ECO:0000256" key="7">
    <source>
        <dbReference type="ARBA" id="ARBA00023034"/>
    </source>
</evidence>
<dbReference type="InterPro" id="IPR024096">
    <property type="entry name" value="NO_sig/Golgi_transp_ligand-bd"/>
</dbReference>
<evidence type="ECO:0000313" key="8">
    <source>
        <dbReference type="EMBL" id="KAK7362194.1"/>
    </source>
</evidence>
<keyword evidence="6" id="KW-0931">ER-Golgi transport</keyword>